<feature type="domain" description="Dienelactone hydrolase" evidence="2">
    <location>
        <begin position="36"/>
        <end position="258"/>
    </location>
</feature>
<proteinExistence type="predicted"/>
<dbReference type="Pfam" id="PF01738">
    <property type="entry name" value="DLH"/>
    <property type="match status" value="1"/>
</dbReference>
<evidence type="ECO:0000313" key="4">
    <source>
        <dbReference type="Proteomes" id="UP000839052"/>
    </source>
</evidence>
<keyword evidence="3" id="KW-0378">Hydrolase</keyword>
<dbReference type="Proteomes" id="UP000839052">
    <property type="component" value="Chromosome"/>
</dbReference>
<dbReference type="EMBL" id="OU912926">
    <property type="protein sequence ID" value="CAG9933591.1"/>
    <property type="molecule type" value="Genomic_DNA"/>
</dbReference>
<sequence length="269" mass="29321">MNKFLLFVGLMFAISASYATVQGKEVTYSANGTNLKGYIAYDDAIKGKRPGILVVHEWWGHNEYARKRARMLAERGYTALAVDMYGDGKQAHHPDDAGKFASEVAKNTELAKARFDSAYRLISKEKTVDSNRIAAIGYCFGGSVVLHMARIGEPLKAVMSFHGGLGTETPAEAGKVKARIASFTGEDDPMIPATQVAAFRQEMEKAGVTYKAVTYPGVQHSFTNPDADKYGQEFKLPMAYNAAADKASWDEGMAFLADAFHGGDLPKQK</sequence>
<dbReference type="PANTHER" id="PTHR22946">
    <property type="entry name" value="DIENELACTONE HYDROLASE DOMAIN-CONTAINING PROTEIN-RELATED"/>
    <property type="match status" value="1"/>
</dbReference>
<protein>
    <submittedName>
        <fullName evidence="3">Dienelactone hydrolase</fullName>
    </submittedName>
</protein>
<dbReference type="InterPro" id="IPR002925">
    <property type="entry name" value="Dienelactn_hydro"/>
</dbReference>
<keyword evidence="4" id="KW-1185">Reference proteome</keyword>
<gene>
    <name evidence="3" type="ORF">NTG6680_2342</name>
</gene>
<dbReference type="RefSeq" id="WP_239797348.1">
    <property type="nucleotide sequence ID" value="NZ_OU912926.1"/>
</dbReference>
<organism evidence="3 4">
    <name type="scientific">Candidatus Nitrotoga arctica</name>
    <dbReference type="NCBI Taxonomy" id="453162"/>
    <lineage>
        <taxon>Bacteria</taxon>
        <taxon>Pseudomonadati</taxon>
        <taxon>Pseudomonadota</taxon>
        <taxon>Betaproteobacteria</taxon>
        <taxon>Nitrosomonadales</taxon>
        <taxon>Gallionellaceae</taxon>
        <taxon>Candidatus Nitrotoga</taxon>
    </lineage>
</organism>
<keyword evidence="1" id="KW-0732">Signal</keyword>
<dbReference type="SUPFAM" id="SSF53474">
    <property type="entry name" value="alpha/beta-Hydrolases"/>
    <property type="match status" value="1"/>
</dbReference>
<dbReference type="InterPro" id="IPR029058">
    <property type="entry name" value="AB_hydrolase_fold"/>
</dbReference>
<accession>A0ABM8Z117</accession>
<name>A0ABM8Z117_9PROT</name>
<dbReference type="GO" id="GO:0016787">
    <property type="term" value="F:hydrolase activity"/>
    <property type="evidence" value="ECO:0007669"/>
    <property type="project" value="UniProtKB-KW"/>
</dbReference>
<feature type="signal peptide" evidence="1">
    <location>
        <begin position="1"/>
        <end position="19"/>
    </location>
</feature>
<evidence type="ECO:0000313" key="3">
    <source>
        <dbReference type="EMBL" id="CAG9933591.1"/>
    </source>
</evidence>
<evidence type="ECO:0000259" key="2">
    <source>
        <dbReference type="Pfam" id="PF01738"/>
    </source>
</evidence>
<feature type="chain" id="PRO_5047394450" evidence="1">
    <location>
        <begin position="20"/>
        <end position="269"/>
    </location>
</feature>
<dbReference type="InterPro" id="IPR050261">
    <property type="entry name" value="FrsA_esterase"/>
</dbReference>
<reference evidence="3 4" key="1">
    <citation type="submission" date="2021-10" db="EMBL/GenBank/DDBJ databases">
        <authorList>
            <person name="Koch H."/>
        </authorList>
    </citation>
    <scope>NUCLEOTIDE SEQUENCE [LARGE SCALE GENOMIC DNA]</scope>
    <source>
        <strain evidence="3">6680</strain>
    </source>
</reference>
<dbReference type="Gene3D" id="3.40.50.1820">
    <property type="entry name" value="alpha/beta hydrolase"/>
    <property type="match status" value="1"/>
</dbReference>
<evidence type="ECO:0000256" key="1">
    <source>
        <dbReference type="SAM" id="SignalP"/>
    </source>
</evidence>
<dbReference type="PANTHER" id="PTHR22946:SF0">
    <property type="entry name" value="DIENELACTONE HYDROLASE DOMAIN-CONTAINING PROTEIN"/>
    <property type="match status" value="1"/>
</dbReference>